<dbReference type="InterPro" id="IPR036514">
    <property type="entry name" value="SGNH_hydro_sf"/>
</dbReference>
<dbReference type="Gene3D" id="2.60.120.200">
    <property type="match status" value="1"/>
</dbReference>
<dbReference type="EMBL" id="JOKM01000001">
    <property type="protein sequence ID" value="KGB26736.1"/>
    <property type="molecule type" value="Genomic_DNA"/>
</dbReference>
<accession>A0A094ZXT1</accession>
<evidence type="ECO:0000313" key="2">
    <source>
        <dbReference type="Proteomes" id="UP000029448"/>
    </source>
</evidence>
<name>A0A094ZXT1_9PROT</name>
<sequence>MSAVIDPMRSNGPLAVTIAGSAPGTKGDPGLSVSSVVVDAAGNLVFTMSDKSTIKAPLDAVVQLAAMRAATTIGSNFDDIALSVKSAAGSAQTAEQAKAGAGQSAQVAQAAVTQALPLLQSAQQALSGVSAESTAAKVLITAAQAGIAPLHERGWWDASANNPQLTSGTGTEGDVYYVSVAGNTALDGNAKWDVGDAAWFFGGQWQYYSRAVWPAIAKSITALRDITVAGIKTGGGGSQLWAVAWLNAFAEILAGIQADGSPIFPGVRARVGPHKFEPGALSGAGMILLDDLGSVLDNSSSRTWPGLDDAGPSPSPIARRLLARGPGVGDCASRGFGAGSLWLYDGALYRSLYDAQDAACWDVLTDQAAAPLAAGFGSALAAAYGLDAMVSGYTGPAIDVVTTVAAAPVTTTVAVGADGRLDQIALDTVLALADAGTSATVSRWYDQSGGGHHLTVPSGASAPRIGQAQVNGRPCISFDTTGAAVPLRLANADISFGAGTFTVCAVGRASGTNCSGDDRISAISVGSGTARIATVSGIDEDAHLGLWDGAVLQPGHLMQSSNPGVMGISAAGKDTVTVWHGSTPDPVTVTAAALAGDLTGLSIGSGDGLSYAANIQCVGLIALTSAMTQAQADLLTRRSALRYGFAPQTAYRVICIGDSRTAGFLNQDGACWPTMLPDYLDDPADIYNVAVSGSTTRDAVNYTLASIQAALSGSAVPTLCTLWLGVNDFGRIGGSDYSVHARIKTLIDGVVAAGARHVFLISEAPMENQLTWQGATASGYFGQHVTLINPFTSGRPLADHTDAVLWHADGVHPTRAGDRCLASVVADAINTYFEGLNP</sequence>
<gene>
    <name evidence="1" type="ORF">AtDm6_0002</name>
</gene>
<dbReference type="CDD" id="cd00229">
    <property type="entry name" value="SGNH_hydrolase"/>
    <property type="match status" value="1"/>
</dbReference>
<dbReference type="Pfam" id="PF00657">
    <property type="entry name" value="Lipase_GDSL"/>
    <property type="match status" value="1"/>
</dbReference>
<dbReference type="SUPFAM" id="SSF52266">
    <property type="entry name" value="SGNH hydrolase"/>
    <property type="match status" value="1"/>
</dbReference>
<dbReference type="PANTHER" id="PTHR30383">
    <property type="entry name" value="THIOESTERASE 1/PROTEASE 1/LYSOPHOSPHOLIPASE L1"/>
    <property type="match status" value="1"/>
</dbReference>
<dbReference type="AlphaFoldDB" id="A0A094ZXT1"/>
<organism evidence="1 2">
    <name type="scientific">Acetobacter tropicalis</name>
    <dbReference type="NCBI Taxonomy" id="104102"/>
    <lineage>
        <taxon>Bacteria</taxon>
        <taxon>Pseudomonadati</taxon>
        <taxon>Pseudomonadota</taxon>
        <taxon>Alphaproteobacteria</taxon>
        <taxon>Acetobacterales</taxon>
        <taxon>Acetobacteraceae</taxon>
        <taxon>Acetobacter</taxon>
    </lineage>
</organism>
<dbReference type="InterPro" id="IPR051532">
    <property type="entry name" value="Ester_Hydrolysis_Enzymes"/>
</dbReference>
<dbReference type="Proteomes" id="UP000029448">
    <property type="component" value="Unassembled WGS sequence"/>
</dbReference>
<comment type="caution">
    <text evidence="1">The sequence shown here is derived from an EMBL/GenBank/DDBJ whole genome shotgun (WGS) entry which is preliminary data.</text>
</comment>
<keyword evidence="2" id="KW-1185">Reference proteome</keyword>
<evidence type="ECO:0000313" key="1">
    <source>
        <dbReference type="EMBL" id="KGB26736.1"/>
    </source>
</evidence>
<protein>
    <submittedName>
        <fullName evidence="1">Uncharacterized protein</fullName>
    </submittedName>
</protein>
<reference evidence="1 2" key="1">
    <citation type="submission" date="2014-06" db="EMBL/GenBank/DDBJ databases">
        <title>Functional and comparative genomic analyses of the Drosophila gut microbiota identify candidate symbiosis factors.</title>
        <authorList>
            <person name="Newell P.D."/>
            <person name="Chaston J.M."/>
            <person name="Douglas A.E."/>
        </authorList>
    </citation>
    <scope>NUCLEOTIDE SEQUENCE [LARGE SCALE GENOMIC DNA]</scope>
    <source>
        <strain evidence="1 2">DmCS_006</strain>
    </source>
</reference>
<dbReference type="InterPro" id="IPR001087">
    <property type="entry name" value="GDSL"/>
</dbReference>
<dbReference type="Gene3D" id="3.40.50.1110">
    <property type="entry name" value="SGNH hydrolase"/>
    <property type="match status" value="1"/>
</dbReference>
<dbReference type="RefSeq" id="WP_035377012.1">
    <property type="nucleotide sequence ID" value="NZ_JAUYUW010000001.1"/>
</dbReference>
<dbReference type="GeneID" id="89479034"/>
<dbReference type="GO" id="GO:0016788">
    <property type="term" value="F:hydrolase activity, acting on ester bonds"/>
    <property type="evidence" value="ECO:0007669"/>
    <property type="project" value="InterPro"/>
</dbReference>
<dbReference type="STRING" id="104102.AtDm6_0002"/>
<dbReference type="PATRIC" id="fig|104102.7.peg.2"/>
<proteinExistence type="predicted"/>